<keyword evidence="2" id="KW-0813">Transport</keyword>
<evidence type="ECO:0000256" key="1">
    <source>
        <dbReference type="ARBA" id="ARBA00005417"/>
    </source>
</evidence>
<evidence type="ECO:0000256" key="3">
    <source>
        <dbReference type="ARBA" id="ARBA00022741"/>
    </source>
</evidence>
<dbReference type="InterPro" id="IPR017871">
    <property type="entry name" value="ABC_transporter-like_CS"/>
</dbReference>
<accession>A0A291G981</accession>
<keyword evidence="4 6" id="KW-0067">ATP-binding</keyword>
<protein>
    <submittedName>
        <fullName evidence="6">ABC transporter ATP-binding protein</fullName>
    </submittedName>
</protein>
<reference evidence="6 7" key="1">
    <citation type="submission" date="2017-06" db="EMBL/GenBank/DDBJ databases">
        <title>Celeribacter sp. TSPH2 complete genome sequence.</title>
        <authorList>
            <person name="Woo J.-H."/>
            <person name="Kim H.-S."/>
        </authorList>
    </citation>
    <scope>NUCLEOTIDE SEQUENCE [LARGE SCALE GENOMIC DNA]</scope>
    <source>
        <strain evidence="6 7">TSPH2</strain>
    </source>
</reference>
<dbReference type="OrthoDB" id="9802264at2"/>
<gene>
    <name evidence="6" type="ORF">CEW89_05715</name>
</gene>
<dbReference type="STRING" id="1758178.GCA_001550095_01333"/>
<dbReference type="InterPro" id="IPR027417">
    <property type="entry name" value="P-loop_NTPase"/>
</dbReference>
<dbReference type="GO" id="GO:0005524">
    <property type="term" value="F:ATP binding"/>
    <property type="evidence" value="ECO:0007669"/>
    <property type="project" value="UniProtKB-KW"/>
</dbReference>
<proteinExistence type="inferred from homology"/>
<comment type="similarity">
    <text evidence="1">Belongs to the ABC transporter superfamily.</text>
</comment>
<dbReference type="PROSITE" id="PS00211">
    <property type="entry name" value="ABC_TRANSPORTER_1"/>
    <property type="match status" value="1"/>
</dbReference>
<feature type="domain" description="ABC transporter" evidence="5">
    <location>
        <begin position="18"/>
        <end position="213"/>
    </location>
</feature>
<evidence type="ECO:0000313" key="6">
    <source>
        <dbReference type="EMBL" id="ATG47113.1"/>
    </source>
</evidence>
<evidence type="ECO:0000259" key="5">
    <source>
        <dbReference type="PROSITE" id="PS50893"/>
    </source>
</evidence>
<evidence type="ECO:0000313" key="7">
    <source>
        <dbReference type="Proteomes" id="UP000217935"/>
    </source>
</evidence>
<dbReference type="InterPro" id="IPR003439">
    <property type="entry name" value="ABC_transporter-like_ATP-bd"/>
</dbReference>
<dbReference type="Proteomes" id="UP000217935">
    <property type="component" value="Chromosome"/>
</dbReference>
<evidence type="ECO:0000256" key="4">
    <source>
        <dbReference type="ARBA" id="ARBA00022840"/>
    </source>
</evidence>
<sequence length="215" mass="23259">MSILSDSLEAAFPVKAALLHLDLRSVSAGGAQILGPVKLDIRAGETVALTGPSGVGKTTLLRVISGLHRDYEGEITRPPRLSAVFQSPTLLPWRKAWQNLTLTTGISKAQALDWLTAVGLNDHADHFPEQMSLGQQRRLALARAFAASPDLLLMDEAFVSLDPKLADEMMQLFETLRAQHGTTTLLVTHDRTEAARLADRVLCLDGHPATLRAAV</sequence>
<dbReference type="PANTHER" id="PTHR42788">
    <property type="entry name" value="TAURINE IMPORT ATP-BINDING PROTEIN-RELATED"/>
    <property type="match status" value="1"/>
</dbReference>
<organism evidence="6 7">
    <name type="scientific">Celeribacter ethanolicus</name>
    <dbReference type="NCBI Taxonomy" id="1758178"/>
    <lineage>
        <taxon>Bacteria</taxon>
        <taxon>Pseudomonadati</taxon>
        <taxon>Pseudomonadota</taxon>
        <taxon>Alphaproteobacteria</taxon>
        <taxon>Rhodobacterales</taxon>
        <taxon>Roseobacteraceae</taxon>
        <taxon>Celeribacter</taxon>
    </lineage>
</organism>
<dbReference type="PROSITE" id="PS50893">
    <property type="entry name" value="ABC_TRANSPORTER_2"/>
    <property type="match status" value="1"/>
</dbReference>
<evidence type="ECO:0000256" key="2">
    <source>
        <dbReference type="ARBA" id="ARBA00022448"/>
    </source>
</evidence>
<dbReference type="Gene3D" id="3.40.50.300">
    <property type="entry name" value="P-loop containing nucleotide triphosphate hydrolases"/>
    <property type="match status" value="1"/>
</dbReference>
<keyword evidence="7" id="KW-1185">Reference proteome</keyword>
<dbReference type="InterPro" id="IPR003593">
    <property type="entry name" value="AAA+_ATPase"/>
</dbReference>
<dbReference type="RefSeq" id="WP_096805232.1">
    <property type="nucleotide sequence ID" value="NZ_CP022196.1"/>
</dbReference>
<name>A0A291G981_9RHOB</name>
<dbReference type="SUPFAM" id="SSF52540">
    <property type="entry name" value="P-loop containing nucleoside triphosphate hydrolases"/>
    <property type="match status" value="1"/>
</dbReference>
<dbReference type="PANTHER" id="PTHR42788:SF19">
    <property type="entry name" value="ALIPHATIC SULFONATES IMPORT ATP-BINDING PROTEIN SSUB 2"/>
    <property type="match status" value="1"/>
</dbReference>
<dbReference type="KEGG" id="ceh:CEW89_05715"/>
<dbReference type="EMBL" id="CP022196">
    <property type="protein sequence ID" value="ATG47113.1"/>
    <property type="molecule type" value="Genomic_DNA"/>
</dbReference>
<keyword evidence="3" id="KW-0547">Nucleotide-binding</keyword>
<dbReference type="GO" id="GO:0016887">
    <property type="term" value="F:ATP hydrolysis activity"/>
    <property type="evidence" value="ECO:0007669"/>
    <property type="project" value="InterPro"/>
</dbReference>
<dbReference type="Pfam" id="PF00005">
    <property type="entry name" value="ABC_tran"/>
    <property type="match status" value="1"/>
</dbReference>
<dbReference type="AlphaFoldDB" id="A0A291G981"/>
<dbReference type="InterPro" id="IPR050166">
    <property type="entry name" value="ABC_transporter_ATP-bind"/>
</dbReference>
<dbReference type="SMART" id="SM00382">
    <property type="entry name" value="AAA"/>
    <property type="match status" value="1"/>
</dbReference>